<proteinExistence type="predicted"/>
<evidence type="ECO:0000313" key="3">
    <source>
        <dbReference type="EMBL" id="MDI9242412.1"/>
    </source>
</evidence>
<protein>
    <submittedName>
        <fullName evidence="3">Alpha/beta hydrolase</fullName>
    </submittedName>
</protein>
<dbReference type="EMBL" id="JASGBQ010000012">
    <property type="protein sequence ID" value="MDI9242412.1"/>
    <property type="molecule type" value="Genomic_DNA"/>
</dbReference>
<dbReference type="Pfam" id="PF20434">
    <property type="entry name" value="BD-FAE"/>
    <property type="match status" value="1"/>
</dbReference>
<evidence type="ECO:0000313" key="4">
    <source>
        <dbReference type="Proteomes" id="UP001300383"/>
    </source>
</evidence>
<name>A0AAP4EY09_9FIRM</name>
<reference evidence="3 4" key="1">
    <citation type="submission" date="2023-05" db="EMBL/GenBank/DDBJ databases">
        <title>[ruminococcus] sp. nov., isolated from a pig farm feces dump.</title>
        <authorList>
            <person name="Chang Y.-H."/>
        </authorList>
    </citation>
    <scope>NUCLEOTIDE SEQUENCE [LARGE SCALE GENOMIC DNA]</scope>
    <source>
        <strain evidence="3 4">YH-rum2234</strain>
    </source>
</reference>
<dbReference type="PANTHER" id="PTHR48081">
    <property type="entry name" value="AB HYDROLASE SUPERFAMILY PROTEIN C4A8.06C"/>
    <property type="match status" value="1"/>
</dbReference>
<dbReference type="Proteomes" id="UP001300383">
    <property type="component" value="Unassembled WGS sequence"/>
</dbReference>
<dbReference type="AlphaFoldDB" id="A0AAP4EY09"/>
<sequence>MRETLYSRLRAEFSAGDREKNEGLASPEDVLRFDDILYDTADPDWNRLDVYLPKYKKGPFPVIISVHGGAWVYGCKEGYQYYCMSLAQYGFAVVNFSYRLAPEHPVTDELVDTDHVVKWVLGHCGEYQLDAERIFMVGDSAGGNLAAIYAGICTNPGFAARYSIKPPEDFAPLALGLNCGVFDLFMEVVDGESNTRDILREIFHTEDPVEFLPLLNAIDGLSAKFPPVCLITAEQDFLRPQSHRMKEALDSFGIPCLLYDCVGRKVPLWHDFHTHMKEEEAREVNEKQCNFFLDIAGRRRP</sequence>
<evidence type="ECO:0000259" key="2">
    <source>
        <dbReference type="Pfam" id="PF20434"/>
    </source>
</evidence>
<dbReference type="InterPro" id="IPR050300">
    <property type="entry name" value="GDXG_lipolytic_enzyme"/>
</dbReference>
<keyword evidence="1 3" id="KW-0378">Hydrolase</keyword>
<dbReference type="SUPFAM" id="SSF53474">
    <property type="entry name" value="alpha/beta-Hydrolases"/>
    <property type="match status" value="1"/>
</dbReference>
<dbReference type="GO" id="GO:0016787">
    <property type="term" value="F:hydrolase activity"/>
    <property type="evidence" value="ECO:0007669"/>
    <property type="project" value="UniProtKB-KW"/>
</dbReference>
<comment type="caution">
    <text evidence="3">The sequence shown here is derived from an EMBL/GenBank/DDBJ whole genome shotgun (WGS) entry which is preliminary data.</text>
</comment>
<accession>A0AAP4EY09</accession>
<dbReference type="InterPro" id="IPR029058">
    <property type="entry name" value="AB_hydrolase_fold"/>
</dbReference>
<organism evidence="3 4">
    <name type="scientific">Fusibacillus kribbianus</name>
    <dbReference type="NCBI Taxonomy" id="3044208"/>
    <lineage>
        <taxon>Bacteria</taxon>
        <taxon>Bacillati</taxon>
        <taxon>Bacillota</taxon>
        <taxon>Clostridia</taxon>
        <taxon>Lachnospirales</taxon>
        <taxon>Lachnospiraceae</taxon>
        <taxon>Fusibacillus</taxon>
    </lineage>
</organism>
<feature type="domain" description="BD-FAE-like" evidence="2">
    <location>
        <begin position="48"/>
        <end position="162"/>
    </location>
</feature>
<dbReference type="RefSeq" id="WP_283230860.1">
    <property type="nucleotide sequence ID" value="NZ_JASGBQ010000012.1"/>
</dbReference>
<evidence type="ECO:0000256" key="1">
    <source>
        <dbReference type="ARBA" id="ARBA00022801"/>
    </source>
</evidence>
<dbReference type="Gene3D" id="3.40.50.1820">
    <property type="entry name" value="alpha/beta hydrolase"/>
    <property type="match status" value="1"/>
</dbReference>
<gene>
    <name evidence="3" type="ORF">QJ036_07995</name>
</gene>
<keyword evidence="4" id="KW-1185">Reference proteome</keyword>
<dbReference type="InterPro" id="IPR049492">
    <property type="entry name" value="BD-FAE-like_dom"/>
</dbReference>